<sequence length="637" mass="68127">MRRALGSALLTFIVLCAAPQAARAQTQPDTLLVNRNSGMCVEIPRGNAEPGIWAVQYPCKDLPEQRWTLTRSKSNYVIRNAASGRCLEIIDASTQDGHSVNQAVCDGSAKQVFRAEPIESWVRLVTVGGLCVDLRDASIDDGGLLIQRPCGGASSQKWTLYGRAQPSVWSPKIPLPLVPVAAATLRNGKILVWSAYDRFAYGGDQGKTYSALYDPATNRSTERLVSSTGHDMFCPGTATLPDGRILVNGGSSSAKTSIYDPATDVWTTGAPMNVPRGYQGDTVLGTGEVLTIGGSWSGGEGGKVGEIWSPARGWRTLPGVPAEALAAKNDPGGIYRSDNHMWLFGSSFGYAFHAGPGVDMNWIRTTGGGAIKSAGPRGDDVYSMNGNVVMYDAGKLLKLGGAPAYELVRAVDGVYSIDFAEGPFARVKVAKQRPMAFARAFVNSVVLPTGDVVVIGGQNYAQLFSDYRGVYIPEIWRIRTGNFERLAPMTIPRNYHSVATLMLDGRVWVGGGGLCGDCPTNHPDAQILTPPYLLNANGSPAVRPTITTAPATAGYGERISVATDREVASFAMIRLNAVTHSVNNDQRRISAPIEATRGTTYTLRLPSDRGVLLPGDWMLFAMTKAGVPSVAKIVRVQ</sequence>
<feature type="chain" id="PRO_5046479748" evidence="2">
    <location>
        <begin position="25"/>
        <end position="637"/>
    </location>
</feature>
<comment type="caution">
    <text evidence="4">The sequence shown here is derived from an EMBL/GenBank/DDBJ whole genome shotgun (WGS) entry which is preliminary data.</text>
</comment>
<dbReference type="InterPro" id="IPR037293">
    <property type="entry name" value="Gal_Oxidase_central_sf"/>
</dbReference>
<dbReference type="InterPro" id="IPR006652">
    <property type="entry name" value="Kelch_1"/>
</dbReference>
<reference evidence="5" key="1">
    <citation type="journal article" date="2019" name="Int. J. Syst. Evol. Microbiol.">
        <title>The Global Catalogue of Microorganisms (GCM) 10K type strain sequencing project: providing services to taxonomists for standard genome sequencing and annotation.</title>
        <authorList>
            <consortium name="The Broad Institute Genomics Platform"/>
            <consortium name="The Broad Institute Genome Sequencing Center for Infectious Disease"/>
            <person name="Wu L."/>
            <person name="Ma J."/>
        </authorList>
    </citation>
    <scope>NUCLEOTIDE SEQUENCE [LARGE SCALE GENOMIC DNA]</scope>
    <source>
        <strain evidence="5">KCTC 23707</strain>
    </source>
</reference>
<dbReference type="SUPFAM" id="SSF81296">
    <property type="entry name" value="E set domains"/>
    <property type="match status" value="1"/>
</dbReference>
<dbReference type="InterPro" id="IPR035992">
    <property type="entry name" value="Ricin_B-like_lectins"/>
</dbReference>
<dbReference type="EMBL" id="JBHUER010000010">
    <property type="protein sequence ID" value="MFD1704167.1"/>
    <property type="molecule type" value="Genomic_DNA"/>
</dbReference>
<dbReference type="InterPro" id="IPR015202">
    <property type="entry name" value="GO-like_E_set"/>
</dbReference>
<dbReference type="InterPro" id="IPR014756">
    <property type="entry name" value="Ig_E-set"/>
</dbReference>
<dbReference type="PANTHER" id="PTHR32208">
    <property type="entry name" value="SECRETED PROTEIN-RELATED"/>
    <property type="match status" value="1"/>
</dbReference>
<dbReference type="Pfam" id="PF09118">
    <property type="entry name" value="GO-like_E_set"/>
    <property type="match status" value="1"/>
</dbReference>
<dbReference type="RefSeq" id="WP_378800242.1">
    <property type="nucleotide sequence ID" value="NZ_JBHUER010000010.1"/>
</dbReference>
<evidence type="ECO:0000256" key="1">
    <source>
        <dbReference type="ARBA" id="ARBA00022729"/>
    </source>
</evidence>
<keyword evidence="1 2" id="KW-0732">Signal</keyword>
<evidence type="ECO:0000313" key="4">
    <source>
        <dbReference type="EMBL" id="MFD1704167.1"/>
    </source>
</evidence>
<evidence type="ECO:0000256" key="2">
    <source>
        <dbReference type="SAM" id="SignalP"/>
    </source>
</evidence>
<dbReference type="SMART" id="SM00458">
    <property type="entry name" value="RICIN"/>
    <property type="match status" value="1"/>
</dbReference>
<keyword evidence="5" id="KW-1185">Reference proteome</keyword>
<dbReference type="Pfam" id="PF07250">
    <property type="entry name" value="Glyoxal_oxid_N"/>
    <property type="match status" value="1"/>
</dbReference>
<dbReference type="SMART" id="SM00612">
    <property type="entry name" value="Kelch"/>
    <property type="match status" value="2"/>
</dbReference>
<dbReference type="InterPro" id="IPR011043">
    <property type="entry name" value="Gal_Oxase/kelch_b-propeller"/>
</dbReference>
<proteinExistence type="predicted"/>
<name>A0ABW4K8Q3_9HYPH</name>
<evidence type="ECO:0000259" key="3">
    <source>
        <dbReference type="SMART" id="SM00458"/>
    </source>
</evidence>
<dbReference type="Gene3D" id="2.80.10.50">
    <property type="match status" value="1"/>
</dbReference>
<dbReference type="CDD" id="cd02851">
    <property type="entry name" value="E_set_GO_C"/>
    <property type="match status" value="1"/>
</dbReference>
<dbReference type="PANTHER" id="PTHR32208:SF56">
    <property type="entry name" value="GALACTOSE OXIDASE-RELATED"/>
    <property type="match status" value="1"/>
</dbReference>
<dbReference type="Gene3D" id="2.130.10.80">
    <property type="entry name" value="Galactose oxidase/kelch, beta-propeller"/>
    <property type="match status" value="1"/>
</dbReference>
<accession>A0ABW4K8Q3</accession>
<dbReference type="SUPFAM" id="SSF50370">
    <property type="entry name" value="Ricin B-like lectins"/>
    <property type="match status" value="1"/>
</dbReference>
<feature type="signal peptide" evidence="2">
    <location>
        <begin position="1"/>
        <end position="24"/>
    </location>
</feature>
<gene>
    <name evidence="4" type="ORF">ACFSCV_14270</name>
</gene>
<dbReference type="SUPFAM" id="SSF50965">
    <property type="entry name" value="Galactose oxidase, central domain"/>
    <property type="match status" value="1"/>
</dbReference>
<evidence type="ECO:0000313" key="5">
    <source>
        <dbReference type="Proteomes" id="UP001597308"/>
    </source>
</evidence>
<dbReference type="Gene3D" id="2.60.40.10">
    <property type="entry name" value="Immunoglobulins"/>
    <property type="match status" value="1"/>
</dbReference>
<dbReference type="Proteomes" id="UP001597308">
    <property type="component" value="Unassembled WGS sequence"/>
</dbReference>
<dbReference type="InterPro" id="IPR013783">
    <property type="entry name" value="Ig-like_fold"/>
</dbReference>
<dbReference type="InterPro" id="IPR000772">
    <property type="entry name" value="Ricin_B_lectin"/>
</dbReference>
<dbReference type="PROSITE" id="PS50231">
    <property type="entry name" value="RICIN_B_LECTIN"/>
    <property type="match status" value="1"/>
</dbReference>
<dbReference type="Pfam" id="PF00652">
    <property type="entry name" value="Ricin_B_lectin"/>
    <property type="match status" value="1"/>
</dbReference>
<dbReference type="CDD" id="cd00161">
    <property type="entry name" value="beta-trefoil_Ricin-like"/>
    <property type="match status" value="1"/>
</dbReference>
<feature type="domain" description="Ricin B lectin" evidence="3">
    <location>
        <begin position="27"/>
        <end position="161"/>
    </location>
</feature>
<organism evidence="4 5">
    <name type="scientific">Methylopila henanensis</name>
    <dbReference type="NCBI Taxonomy" id="873516"/>
    <lineage>
        <taxon>Bacteria</taxon>
        <taxon>Pseudomonadati</taxon>
        <taxon>Pseudomonadota</taxon>
        <taxon>Alphaproteobacteria</taxon>
        <taxon>Hyphomicrobiales</taxon>
        <taxon>Methylopilaceae</taxon>
        <taxon>Methylopila</taxon>
    </lineage>
</organism>
<protein>
    <submittedName>
        <fullName evidence="4">RICIN domain-containing protein</fullName>
    </submittedName>
</protein>
<dbReference type="InterPro" id="IPR009880">
    <property type="entry name" value="Glyoxal_oxidase_N"/>
</dbReference>